<organism evidence="10 11">
    <name type="scientific">Palleronia pontilimi</name>
    <dbReference type="NCBI Taxonomy" id="1964209"/>
    <lineage>
        <taxon>Bacteria</taxon>
        <taxon>Pseudomonadati</taxon>
        <taxon>Pseudomonadota</taxon>
        <taxon>Alphaproteobacteria</taxon>
        <taxon>Rhodobacterales</taxon>
        <taxon>Roseobacteraceae</taxon>
        <taxon>Palleronia</taxon>
    </lineage>
</organism>
<keyword evidence="5 8" id="KW-0812">Transmembrane</keyword>
<dbReference type="InterPro" id="IPR010065">
    <property type="entry name" value="AA_ABC_transptr_permease_3TM"/>
</dbReference>
<evidence type="ECO:0000259" key="9">
    <source>
        <dbReference type="PROSITE" id="PS50928"/>
    </source>
</evidence>
<sequence length="241" mass="26129">MAGGSMKELFGQIFGEPQGVVLFQLIAATQFTIYLSLIAFVGGGLLGGLITVLRITKSRWARRIAISYIWVFQATPLLMLLFLLGLGVPKLLAIDVSPWTAAALALTLYTSAYLSDVWRGAIESVGAGQWEGAEALGLRFLPTLRLIILPQALRVALAPTVGFMVQIIKGTSLAYIIGFSDLMAIGKRWANAPVDGTEPFVIFPIMSLIYFCLCFPLSLLARRLENRLGTHSRKAITPTAA</sequence>
<evidence type="ECO:0000256" key="1">
    <source>
        <dbReference type="ARBA" id="ARBA00004429"/>
    </source>
</evidence>
<evidence type="ECO:0000256" key="5">
    <source>
        <dbReference type="ARBA" id="ARBA00022692"/>
    </source>
</evidence>
<dbReference type="InterPro" id="IPR043429">
    <property type="entry name" value="ArtM/GltK/GlnP/TcyL/YhdX-like"/>
</dbReference>
<dbReference type="Pfam" id="PF00528">
    <property type="entry name" value="BPD_transp_1"/>
    <property type="match status" value="1"/>
</dbReference>
<keyword evidence="4" id="KW-1003">Cell membrane</keyword>
<comment type="caution">
    <text evidence="10">The sequence shown here is derived from an EMBL/GenBank/DDBJ whole genome shotgun (WGS) entry which is preliminary data.</text>
</comment>
<dbReference type="Gene3D" id="1.10.3720.10">
    <property type="entry name" value="MetI-like"/>
    <property type="match status" value="1"/>
</dbReference>
<protein>
    <submittedName>
        <fullName evidence="10">Amino acid ABC transporter permease</fullName>
    </submittedName>
</protein>
<dbReference type="Proteomes" id="UP000642488">
    <property type="component" value="Unassembled WGS sequence"/>
</dbReference>
<dbReference type="GO" id="GO:0022857">
    <property type="term" value="F:transmembrane transporter activity"/>
    <property type="evidence" value="ECO:0007669"/>
    <property type="project" value="InterPro"/>
</dbReference>
<dbReference type="GO" id="GO:0043190">
    <property type="term" value="C:ATP-binding cassette (ABC) transporter complex"/>
    <property type="evidence" value="ECO:0007669"/>
    <property type="project" value="InterPro"/>
</dbReference>
<evidence type="ECO:0000256" key="2">
    <source>
        <dbReference type="ARBA" id="ARBA00010072"/>
    </source>
</evidence>
<feature type="domain" description="ABC transmembrane type-1" evidence="9">
    <location>
        <begin position="29"/>
        <end position="221"/>
    </location>
</feature>
<comment type="similarity">
    <text evidence="2">Belongs to the binding-protein-dependent transport system permease family. HisMQ subfamily.</text>
</comment>
<accession>A0A934IE56</accession>
<evidence type="ECO:0000313" key="11">
    <source>
        <dbReference type="Proteomes" id="UP000642488"/>
    </source>
</evidence>
<feature type="transmembrane region" description="Helical" evidence="8">
    <location>
        <begin position="96"/>
        <end position="114"/>
    </location>
</feature>
<name>A0A934IE56_9RHOB</name>
<feature type="transmembrane region" description="Helical" evidence="8">
    <location>
        <begin position="155"/>
        <end position="180"/>
    </location>
</feature>
<dbReference type="PANTHER" id="PTHR30614:SF34">
    <property type="entry name" value="BLR6398 PROTEIN"/>
    <property type="match status" value="1"/>
</dbReference>
<evidence type="ECO:0000256" key="7">
    <source>
        <dbReference type="ARBA" id="ARBA00023136"/>
    </source>
</evidence>
<comment type="subcellular location">
    <subcellularLocation>
        <location evidence="1">Cell inner membrane</location>
        <topology evidence="1">Multi-pass membrane protein</topology>
    </subcellularLocation>
    <subcellularLocation>
        <location evidence="8">Cell membrane</location>
        <topology evidence="8">Multi-pass membrane protein</topology>
    </subcellularLocation>
</comment>
<dbReference type="EMBL" id="JAEKPD010000001">
    <property type="protein sequence ID" value="MBJ3761517.1"/>
    <property type="molecule type" value="Genomic_DNA"/>
</dbReference>
<evidence type="ECO:0000256" key="3">
    <source>
        <dbReference type="ARBA" id="ARBA00022448"/>
    </source>
</evidence>
<dbReference type="CDD" id="cd06261">
    <property type="entry name" value="TM_PBP2"/>
    <property type="match status" value="1"/>
</dbReference>
<dbReference type="SUPFAM" id="SSF161098">
    <property type="entry name" value="MetI-like"/>
    <property type="match status" value="1"/>
</dbReference>
<dbReference type="NCBIfam" id="TIGR01726">
    <property type="entry name" value="HEQRo_perm_3TM"/>
    <property type="match status" value="1"/>
</dbReference>
<dbReference type="AlphaFoldDB" id="A0A934IE56"/>
<dbReference type="InterPro" id="IPR000515">
    <property type="entry name" value="MetI-like"/>
</dbReference>
<keyword evidence="7 8" id="KW-0472">Membrane</keyword>
<evidence type="ECO:0000313" key="10">
    <source>
        <dbReference type="EMBL" id="MBJ3761517.1"/>
    </source>
</evidence>
<feature type="transmembrane region" description="Helical" evidence="8">
    <location>
        <begin position="65"/>
        <end position="84"/>
    </location>
</feature>
<dbReference type="PANTHER" id="PTHR30614">
    <property type="entry name" value="MEMBRANE COMPONENT OF AMINO ACID ABC TRANSPORTER"/>
    <property type="match status" value="1"/>
</dbReference>
<dbReference type="GO" id="GO:0006865">
    <property type="term" value="P:amino acid transport"/>
    <property type="evidence" value="ECO:0007669"/>
    <property type="project" value="TreeGrafter"/>
</dbReference>
<evidence type="ECO:0000256" key="6">
    <source>
        <dbReference type="ARBA" id="ARBA00022989"/>
    </source>
</evidence>
<dbReference type="InterPro" id="IPR035906">
    <property type="entry name" value="MetI-like_sf"/>
</dbReference>
<evidence type="ECO:0000256" key="8">
    <source>
        <dbReference type="RuleBase" id="RU363032"/>
    </source>
</evidence>
<keyword evidence="3 8" id="KW-0813">Transport</keyword>
<evidence type="ECO:0000256" key="4">
    <source>
        <dbReference type="ARBA" id="ARBA00022475"/>
    </source>
</evidence>
<feature type="transmembrane region" description="Helical" evidence="8">
    <location>
        <begin position="200"/>
        <end position="221"/>
    </location>
</feature>
<proteinExistence type="inferred from homology"/>
<dbReference type="PROSITE" id="PS50928">
    <property type="entry name" value="ABC_TM1"/>
    <property type="match status" value="1"/>
</dbReference>
<keyword evidence="6 8" id="KW-1133">Transmembrane helix</keyword>
<gene>
    <name evidence="10" type="ORF">ILP92_01985</name>
</gene>
<feature type="transmembrane region" description="Helical" evidence="8">
    <location>
        <begin position="31"/>
        <end position="53"/>
    </location>
</feature>
<keyword evidence="11" id="KW-1185">Reference proteome</keyword>
<reference evidence="10" key="1">
    <citation type="submission" date="2020-12" db="EMBL/GenBank/DDBJ databases">
        <title>Bacterial taxonomy.</title>
        <authorList>
            <person name="Pan X."/>
        </authorList>
    </citation>
    <scope>NUCLEOTIDE SEQUENCE</scope>
    <source>
        <strain evidence="10">KCTC 52957</strain>
    </source>
</reference>